<dbReference type="EMBL" id="JBHGCJ010000005">
    <property type="protein sequence ID" value="MFG6109267.1"/>
    <property type="molecule type" value="Genomic_DNA"/>
</dbReference>
<keyword evidence="3" id="KW-1185">Reference proteome</keyword>
<accession>A0ABW7CWB5</accession>
<dbReference type="Proteomes" id="UP001605261">
    <property type="component" value="Unassembled WGS sequence"/>
</dbReference>
<evidence type="ECO:0000313" key="3">
    <source>
        <dbReference type="Proteomes" id="UP001605261"/>
    </source>
</evidence>
<evidence type="ECO:0000256" key="1">
    <source>
        <dbReference type="SAM" id="SignalP"/>
    </source>
</evidence>
<name>A0ABW7CWB5_9GAMM</name>
<gene>
    <name evidence="2" type="ORF">ACEU0G_003277</name>
</gene>
<comment type="caution">
    <text evidence="2">The sequence shown here is derived from an EMBL/GenBank/DDBJ whole genome shotgun (WGS) entry which is preliminary data.</text>
</comment>
<evidence type="ECO:0000313" key="2">
    <source>
        <dbReference type="EMBL" id="MFG6109267.1"/>
    </source>
</evidence>
<feature type="signal peptide" evidence="1">
    <location>
        <begin position="1"/>
        <end position="30"/>
    </location>
</feature>
<organism evidence="2 3">
    <name type="scientific">Stenotrophomonas nematodicola</name>
    <dbReference type="NCBI Taxonomy" id="2656746"/>
    <lineage>
        <taxon>Bacteria</taxon>
        <taxon>Pseudomonadati</taxon>
        <taxon>Pseudomonadota</taxon>
        <taxon>Gammaproteobacteria</taxon>
        <taxon>Lysobacterales</taxon>
        <taxon>Lysobacteraceae</taxon>
        <taxon>Stenotrophomonas</taxon>
    </lineage>
</organism>
<proteinExistence type="predicted"/>
<feature type="chain" id="PRO_5045223198" description="Thioredoxin domain-containing protein" evidence="1">
    <location>
        <begin position="31"/>
        <end position="303"/>
    </location>
</feature>
<keyword evidence="1" id="KW-0732">Signal</keyword>
<dbReference type="RefSeq" id="WP_394162838.1">
    <property type="nucleotide sequence ID" value="NZ_JBHGCJ010000005.1"/>
</dbReference>
<sequence>MKRDRQPGTAVVLFLAVLLCCGLLPSAAVARTEPVPGSLHARLVALDADPAQPAAERLAAMRRAYAQAAPVAMQSGDCVALPDARLQDLFQSTALIAFYAREPATLLRLQCLYEALVARDLAVDDHHRSMRGSLIALQRFDEANALNSGLQTPPTALPTIGGKTLAGRPLLRLEDIGQVQRTVLAEDGLQVVAMVHPHCGFSRRALQAITSQPDYAWLRARLQLVVPIGQAWPGQEMLDWNRAHPDLPMQPMVSDPSWHALDTGQSPVFHLLRDGEVVATVAGWPPEGADLRVIRAALDAQTR</sequence>
<reference evidence="2 3" key="1">
    <citation type="submission" date="2024-09" db="EMBL/GenBank/DDBJ databases">
        <authorList>
            <consortium name="All-Russian atlas of soil microorganisms"/>
            <consortium name="as a basis for the search for new antimicrobial producers and enzymes with unique properties"/>
            <person name="Sokolova E.A."/>
            <person name="Voronina E.N."/>
        </authorList>
    </citation>
    <scope>NUCLEOTIDE SEQUENCE [LARGE SCALE GENOMIC DNA]</scope>
    <source>
        <strain evidence="2 3">AF-22b-331.1</strain>
    </source>
</reference>
<protein>
    <recommendedName>
        <fullName evidence="4">Thioredoxin domain-containing protein</fullName>
    </recommendedName>
</protein>
<evidence type="ECO:0008006" key="4">
    <source>
        <dbReference type="Google" id="ProtNLM"/>
    </source>
</evidence>